<dbReference type="InterPro" id="IPR051781">
    <property type="entry name" value="Metallo-dep_Hydrolase"/>
</dbReference>
<proteinExistence type="predicted"/>
<dbReference type="InterPro" id="IPR032466">
    <property type="entry name" value="Metal_Hydrolase"/>
</dbReference>
<dbReference type="EMBL" id="JAMSCK010000001">
    <property type="protein sequence ID" value="MCM8568553.1"/>
    <property type="molecule type" value="Genomic_DNA"/>
</dbReference>
<name>A0ABT0YYL1_9FLAO</name>
<evidence type="ECO:0000313" key="2">
    <source>
        <dbReference type="EMBL" id="MCM8568553.1"/>
    </source>
</evidence>
<keyword evidence="3" id="KW-1185">Reference proteome</keyword>
<dbReference type="SUPFAM" id="SSF51556">
    <property type="entry name" value="Metallo-dependent hydrolases"/>
    <property type="match status" value="1"/>
</dbReference>
<feature type="domain" description="Amidohydrolase-related" evidence="1">
    <location>
        <begin position="231"/>
        <end position="411"/>
    </location>
</feature>
<protein>
    <submittedName>
        <fullName evidence="2">Amidohydrolase family protein</fullName>
    </submittedName>
</protein>
<dbReference type="Gene3D" id="3.20.20.140">
    <property type="entry name" value="Metal-dependent hydrolases"/>
    <property type="match status" value="1"/>
</dbReference>
<accession>A0ABT0YYL1</accession>
<evidence type="ECO:0000259" key="1">
    <source>
        <dbReference type="Pfam" id="PF01979"/>
    </source>
</evidence>
<dbReference type="InterPro" id="IPR011059">
    <property type="entry name" value="Metal-dep_hydrolase_composite"/>
</dbReference>
<organism evidence="2 3">
    <name type="scientific">Gramella jeungdoensis</name>
    <dbReference type="NCBI Taxonomy" id="708091"/>
    <lineage>
        <taxon>Bacteria</taxon>
        <taxon>Pseudomonadati</taxon>
        <taxon>Bacteroidota</taxon>
        <taxon>Flavobacteriia</taxon>
        <taxon>Flavobacteriales</taxon>
        <taxon>Flavobacteriaceae</taxon>
        <taxon>Christiangramia</taxon>
    </lineage>
</organism>
<dbReference type="InterPro" id="IPR006680">
    <property type="entry name" value="Amidohydro-rel"/>
</dbReference>
<dbReference type="RefSeq" id="WP_252110946.1">
    <property type="nucleotide sequence ID" value="NZ_JAMSCK010000001.1"/>
</dbReference>
<dbReference type="Gene3D" id="2.30.40.10">
    <property type="entry name" value="Urease, subunit C, domain 1"/>
    <property type="match status" value="1"/>
</dbReference>
<dbReference type="PROSITE" id="PS51257">
    <property type="entry name" value="PROKAR_LIPOPROTEIN"/>
    <property type="match status" value="1"/>
</dbReference>
<dbReference type="PANTHER" id="PTHR43135">
    <property type="entry name" value="ALPHA-D-RIBOSE 1-METHYLPHOSPHONATE 5-TRIPHOSPHATE DIPHOSPHATASE"/>
    <property type="match status" value="1"/>
</dbReference>
<evidence type="ECO:0000313" key="3">
    <source>
        <dbReference type="Proteomes" id="UP001155077"/>
    </source>
</evidence>
<dbReference type="Proteomes" id="UP001155077">
    <property type="component" value="Unassembled WGS sequence"/>
</dbReference>
<gene>
    <name evidence="2" type="ORF">NE848_04135</name>
</gene>
<dbReference type="SUPFAM" id="SSF51338">
    <property type="entry name" value="Composite domain of metallo-dependent hydrolases"/>
    <property type="match status" value="1"/>
</dbReference>
<dbReference type="Pfam" id="PF01979">
    <property type="entry name" value="Amidohydro_1"/>
    <property type="match status" value="1"/>
</dbReference>
<dbReference type="PANTHER" id="PTHR43135:SF3">
    <property type="entry name" value="ALPHA-D-RIBOSE 1-METHYLPHOSPHONATE 5-TRIPHOSPHATE DIPHOSPHATASE"/>
    <property type="match status" value="1"/>
</dbReference>
<comment type="caution">
    <text evidence="2">The sequence shown here is derived from an EMBL/GenBank/DDBJ whole genome shotgun (WGS) entry which is preliminary data.</text>
</comment>
<reference evidence="2" key="1">
    <citation type="submission" date="2022-06" db="EMBL/GenBank/DDBJ databases">
        <title>Gramella sediminis sp. nov., isolated from deep-sea sediment of the Indian Ocean.</title>
        <authorList>
            <person name="Yang L."/>
        </authorList>
    </citation>
    <scope>NUCLEOTIDE SEQUENCE</scope>
    <source>
        <strain evidence="2">HMD3159</strain>
    </source>
</reference>
<sequence length="423" mass="48467">MRNRIYYMLAVLFILTSCYSKKNKITKAEFENPNSLSIKLVNGYWFNGNTFENKTAWVSKGILSFNNENAVNDTIIDLKGMYVVPPFAEAHNHNLESDYKLKERIDSYLDNGVFYVKLLSSIKKRIDPLMHNYNKPDRIDVSLAHAPLTATGGHPVALRKRFLEYGRFEGLFNTLEEIESHGYFIIDDIEDLEKKWSQVLSFEPDFIKIMLLFSEEYEKRKNDTTYFGNKGLNPELVPEIVKKAHQNNLRVSAHVETAYDFHIAVKAGVDEIAHLPEIDNGNSISLKDAILAKERGIIVTTTTSLVTKKREDPNYNELLNNISANLKLLKEAEVKIAIGSDMYNDNSVGEFQFLYDLGIFSNLELLKMWCENSSMTIFPNRKIGHLKEGYEANFLVLDSNPLDDIREINNSIVLKVKQGMILE</sequence>